<comment type="similarity">
    <text evidence="1">Belongs to the P-Pant transferase superfamily. Gsp/Sfp/HetI/AcpT family.</text>
</comment>
<evidence type="ECO:0000256" key="1">
    <source>
        <dbReference type="ARBA" id="ARBA00010990"/>
    </source>
</evidence>
<dbReference type="Proteomes" id="UP000245845">
    <property type="component" value="Unassembled WGS sequence"/>
</dbReference>
<dbReference type="GO" id="GO:0019878">
    <property type="term" value="P:lysine biosynthetic process via aminoadipic acid"/>
    <property type="evidence" value="ECO:0007669"/>
    <property type="project" value="TreeGrafter"/>
</dbReference>
<evidence type="ECO:0000259" key="3">
    <source>
        <dbReference type="Pfam" id="PF01648"/>
    </source>
</evidence>
<dbReference type="OrthoDB" id="9808281at2"/>
<gene>
    <name evidence="4" type="ORF">A8806_111148</name>
</gene>
<organism evidence="4 5">
    <name type="scientific">Faecalicatena orotica</name>
    <dbReference type="NCBI Taxonomy" id="1544"/>
    <lineage>
        <taxon>Bacteria</taxon>
        <taxon>Bacillati</taxon>
        <taxon>Bacillota</taxon>
        <taxon>Clostridia</taxon>
        <taxon>Lachnospirales</taxon>
        <taxon>Lachnospiraceae</taxon>
        <taxon>Faecalicatena</taxon>
    </lineage>
</organism>
<name>A0A2Y9BLH9_9FIRM</name>
<reference evidence="4 5" key="1">
    <citation type="submission" date="2018-05" db="EMBL/GenBank/DDBJ databases">
        <title>The Hungate 1000. A catalogue of reference genomes from the rumen microbiome.</title>
        <authorList>
            <person name="Kelly W."/>
        </authorList>
    </citation>
    <scope>NUCLEOTIDE SEQUENCE [LARGE SCALE GENOMIC DNA]</scope>
    <source>
        <strain evidence="4 5">NLAE-zl-C242</strain>
    </source>
</reference>
<dbReference type="GO" id="GO:0005829">
    <property type="term" value="C:cytosol"/>
    <property type="evidence" value="ECO:0007669"/>
    <property type="project" value="TreeGrafter"/>
</dbReference>
<dbReference type="PANTHER" id="PTHR12215:SF10">
    <property type="entry name" value="L-AMINOADIPATE-SEMIALDEHYDE DEHYDROGENASE-PHOSPHOPANTETHEINYL TRANSFERASE"/>
    <property type="match status" value="1"/>
</dbReference>
<proteinExistence type="inferred from homology"/>
<keyword evidence="5" id="KW-1185">Reference proteome</keyword>
<dbReference type="GO" id="GO:0000287">
    <property type="term" value="F:magnesium ion binding"/>
    <property type="evidence" value="ECO:0007669"/>
    <property type="project" value="InterPro"/>
</dbReference>
<evidence type="ECO:0000256" key="2">
    <source>
        <dbReference type="ARBA" id="ARBA00022679"/>
    </source>
</evidence>
<accession>A0A2Y9BLH9</accession>
<dbReference type="Pfam" id="PF01648">
    <property type="entry name" value="ACPS"/>
    <property type="match status" value="1"/>
</dbReference>
<dbReference type="Gene3D" id="3.90.470.20">
    <property type="entry name" value="4'-phosphopantetheinyl transferase domain"/>
    <property type="match status" value="1"/>
</dbReference>
<sequence length="210" mass="24474">MIRTWIADITPLYDEAHYRKYYRQLPNFRKEKADRMRFQEGKAQSAGAWTLLQSIRKEYGVKEQAAFNLSHSGDFVLCSVDTDGGLNTQVGCDIEKIKEANMKVAGRFFCPSEYEEILRQESAAEKSDVFYRFWVLKESFMKATRQGMALDMKSFEIGLGCPPVLKRKPDEFPRSYYYCEYKLDGVPYKIAVCSTEKKIDTEIHTELRFD</sequence>
<dbReference type="EMBL" id="QGDL01000011">
    <property type="protein sequence ID" value="PWJ27711.1"/>
    <property type="molecule type" value="Genomic_DNA"/>
</dbReference>
<feature type="domain" description="4'-phosphopantetheinyl transferase" evidence="3">
    <location>
        <begin position="89"/>
        <end position="193"/>
    </location>
</feature>
<evidence type="ECO:0000313" key="5">
    <source>
        <dbReference type="Proteomes" id="UP000245845"/>
    </source>
</evidence>
<dbReference type="PANTHER" id="PTHR12215">
    <property type="entry name" value="PHOSPHOPANTETHEINE TRANSFERASE"/>
    <property type="match status" value="1"/>
</dbReference>
<dbReference type="GO" id="GO:0008897">
    <property type="term" value="F:holo-[acyl-carrier-protein] synthase activity"/>
    <property type="evidence" value="ECO:0007669"/>
    <property type="project" value="InterPro"/>
</dbReference>
<dbReference type="InterPro" id="IPR037143">
    <property type="entry name" value="4-PPantetheinyl_Trfase_dom_sf"/>
</dbReference>
<dbReference type="InterPro" id="IPR050559">
    <property type="entry name" value="P-Pant_transferase_sf"/>
</dbReference>
<dbReference type="SUPFAM" id="SSF56214">
    <property type="entry name" value="4'-phosphopantetheinyl transferase"/>
    <property type="match status" value="2"/>
</dbReference>
<dbReference type="AlphaFoldDB" id="A0A2Y9BLH9"/>
<evidence type="ECO:0000313" key="4">
    <source>
        <dbReference type="EMBL" id="PWJ27711.1"/>
    </source>
</evidence>
<dbReference type="RefSeq" id="WP_109732520.1">
    <property type="nucleotide sequence ID" value="NZ_BAAACK010000005.1"/>
</dbReference>
<keyword evidence="2 4" id="KW-0808">Transferase</keyword>
<dbReference type="InterPro" id="IPR008278">
    <property type="entry name" value="4-PPantetheinyl_Trfase_dom"/>
</dbReference>
<comment type="caution">
    <text evidence="4">The sequence shown here is derived from an EMBL/GenBank/DDBJ whole genome shotgun (WGS) entry which is preliminary data.</text>
</comment>
<protein>
    <submittedName>
        <fullName evidence="4">4'-phosphopantetheinyl transferase</fullName>
    </submittedName>
</protein>